<name>A0A6J4NF69_9ACTN</name>
<dbReference type="EMBL" id="CADCUN010000116">
    <property type="protein sequence ID" value="CAA9384332.1"/>
    <property type="molecule type" value="Genomic_DNA"/>
</dbReference>
<reference evidence="2" key="1">
    <citation type="submission" date="2020-02" db="EMBL/GenBank/DDBJ databases">
        <authorList>
            <person name="Meier V. D."/>
        </authorList>
    </citation>
    <scope>NUCLEOTIDE SEQUENCE</scope>
    <source>
        <strain evidence="2">AVDCRST_MAG60</strain>
    </source>
</reference>
<gene>
    <name evidence="2" type="ORF">AVDCRST_MAG60-1118</name>
</gene>
<evidence type="ECO:0000256" key="1">
    <source>
        <dbReference type="SAM" id="MobiDB-lite"/>
    </source>
</evidence>
<dbReference type="AlphaFoldDB" id="A0A6J4NF69"/>
<organism evidence="2">
    <name type="scientific">uncultured Nocardioides sp</name>
    <dbReference type="NCBI Taxonomy" id="198441"/>
    <lineage>
        <taxon>Bacteria</taxon>
        <taxon>Bacillati</taxon>
        <taxon>Actinomycetota</taxon>
        <taxon>Actinomycetes</taxon>
        <taxon>Propionibacteriales</taxon>
        <taxon>Nocardioidaceae</taxon>
        <taxon>Nocardioides</taxon>
        <taxon>environmental samples</taxon>
    </lineage>
</organism>
<accession>A0A6J4NF69</accession>
<feature type="non-terminal residue" evidence="2">
    <location>
        <position position="1"/>
    </location>
</feature>
<feature type="region of interest" description="Disordered" evidence="1">
    <location>
        <begin position="1"/>
        <end position="87"/>
    </location>
</feature>
<sequence length="87" mass="8657">AAAGAGLRHAPAVPSGVAGPLPRGRPLHRDRAVGAAPRPPARTGVQGPGRPRPAQRYGAAPGSLRRPGEAGQGGRVGPQDLPADRAL</sequence>
<protein>
    <submittedName>
        <fullName evidence="2">Uncharacterized protein</fullName>
    </submittedName>
</protein>
<proteinExistence type="predicted"/>
<feature type="non-terminal residue" evidence="2">
    <location>
        <position position="87"/>
    </location>
</feature>
<evidence type="ECO:0000313" key="2">
    <source>
        <dbReference type="EMBL" id="CAA9384332.1"/>
    </source>
</evidence>